<protein>
    <submittedName>
        <fullName evidence="1">Uncharacterized protein</fullName>
    </submittedName>
</protein>
<evidence type="ECO:0000313" key="1">
    <source>
        <dbReference type="EMBL" id="CEK79468.1"/>
    </source>
</evidence>
<organism evidence="1">
    <name type="scientific">Arion vulgaris</name>
    <dbReference type="NCBI Taxonomy" id="1028688"/>
    <lineage>
        <taxon>Eukaryota</taxon>
        <taxon>Metazoa</taxon>
        <taxon>Spiralia</taxon>
        <taxon>Lophotrochozoa</taxon>
        <taxon>Mollusca</taxon>
        <taxon>Gastropoda</taxon>
        <taxon>Heterobranchia</taxon>
        <taxon>Euthyneura</taxon>
        <taxon>Panpulmonata</taxon>
        <taxon>Eupulmonata</taxon>
        <taxon>Stylommatophora</taxon>
        <taxon>Helicina</taxon>
        <taxon>Arionoidea</taxon>
        <taxon>Arionidae</taxon>
        <taxon>Arion</taxon>
    </lineage>
</organism>
<proteinExistence type="predicted"/>
<sequence>MSRIHFWSYSTRYELMQTLCAVGKYLGNMSRKTAVCEAISANVAGGTLFTPKLMMWPASKTTPRLGARILRWDIVNDTDHTTLPCFVSVRSLRDQSKTFRRQQSSILKTKRDVAFLRDAVELTS</sequence>
<gene>
    <name evidence="1" type="primary">ORF115621</name>
</gene>
<accession>A0A0B7AFE7</accession>
<dbReference type="AlphaFoldDB" id="A0A0B7AFE7"/>
<feature type="non-terminal residue" evidence="1">
    <location>
        <position position="124"/>
    </location>
</feature>
<dbReference type="EMBL" id="HACG01032603">
    <property type="protein sequence ID" value="CEK79468.1"/>
    <property type="molecule type" value="Transcribed_RNA"/>
</dbReference>
<reference evidence="1" key="1">
    <citation type="submission" date="2014-12" db="EMBL/GenBank/DDBJ databases">
        <title>Insight into the proteome of Arion vulgaris.</title>
        <authorList>
            <person name="Aradska J."/>
            <person name="Bulat T."/>
            <person name="Smidak R."/>
            <person name="Sarate P."/>
            <person name="Gangsoo J."/>
            <person name="Sialana F."/>
            <person name="Bilban M."/>
            <person name="Lubec G."/>
        </authorList>
    </citation>
    <scope>NUCLEOTIDE SEQUENCE</scope>
    <source>
        <tissue evidence="1">Skin</tissue>
    </source>
</reference>
<name>A0A0B7AFE7_9EUPU</name>